<comment type="caution">
    <text evidence="1">The sequence shown here is derived from an EMBL/GenBank/DDBJ whole genome shotgun (WGS) entry which is preliminary data.</text>
</comment>
<sequence length="275" mass="31959">MGKAHDFNSEQDFISVLKELFKKNLNKISPSKTLSKNVDFDDFLNDLLKNDKVSKIFDPLINSWQKRSLKQQSITPYDIFHSSSTRNRLRSLFSSFQEEQDYFCEEDRVGIFGEIMSLTILKPSELPSSAIAQSLTEPVSFQLTEQQRRLSMLRNRLRLSRNNIASNHRFNTYNETLNDNPNLPTTYFEEIPPSVENLRRLGLHSNIPSPFGELEPIIHFVQGDIRTNAMRRRRERESDAISGSRRLPGPLYIRNQMENSTSYIPFFSDADEESQ</sequence>
<gene>
    <name evidence="1" type="ORF">HK099_002212</name>
</gene>
<keyword evidence="2" id="KW-1185">Reference proteome</keyword>
<evidence type="ECO:0000313" key="2">
    <source>
        <dbReference type="Proteomes" id="UP001211065"/>
    </source>
</evidence>
<protein>
    <submittedName>
        <fullName evidence="1">Uncharacterized protein</fullName>
    </submittedName>
</protein>
<accession>A0AAD5XRQ4</accession>
<dbReference type="EMBL" id="JADGJW010001712">
    <property type="protein sequence ID" value="KAJ3201538.1"/>
    <property type="molecule type" value="Genomic_DNA"/>
</dbReference>
<name>A0AAD5XRQ4_9FUNG</name>
<dbReference type="Proteomes" id="UP001211065">
    <property type="component" value="Unassembled WGS sequence"/>
</dbReference>
<proteinExistence type="predicted"/>
<reference evidence="1" key="1">
    <citation type="submission" date="2020-05" db="EMBL/GenBank/DDBJ databases">
        <title>Phylogenomic resolution of chytrid fungi.</title>
        <authorList>
            <person name="Stajich J.E."/>
            <person name="Amses K."/>
            <person name="Simmons R."/>
            <person name="Seto K."/>
            <person name="Myers J."/>
            <person name="Bonds A."/>
            <person name="Quandt C.A."/>
            <person name="Barry K."/>
            <person name="Liu P."/>
            <person name="Grigoriev I."/>
            <person name="Longcore J.E."/>
            <person name="James T.Y."/>
        </authorList>
    </citation>
    <scope>NUCLEOTIDE SEQUENCE</scope>
    <source>
        <strain evidence="1">JEL0476</strain>
    </source>
</reference>
<organism evidence="1 2">
    <name type="scientific">Clydaea vesicula</name>
    <dbReference type="NCBI Taxonomy" id="447962"/>
    <lineage>
        <taxon>Eukaryota</taxon>
        <taxon>Fungi</taxon>
        <taxon>Fungi incertae sedis</taxon>
        <taxon>Chytridiomycota</taxon>
        <taxon>Chytridiomycota incertae sedis</taxon>
        <taxon>Chytridiomycetes</taxon>
        <taxon>Lobulomycetales</taxon>
        <taxon>Lobulomycetaceae</taxon>
        <taxon>Clydaea</taxon>
    </lineage>
</organism>
<evidence type="ECO:0000313" key="1">
    <source>
        <dbReference type="EMBL" id="KAJ3201538.1"/>
    </source>
</evidence>
<dbReference type="AlphaFoldDB" id="A0AAD5XRQ4"/>